<accession>A0A2T6AIX4</accession>
<dbReference type="PANTHER" id="PTHR37804">
    <property type="entry name" value="CDAA REGULATORY PROTEIN CDAR"/>
    <property type="match status" value="1"/>
</dbReference>
<dbReference type="Proteomes" id="UP000244174">
    <property type="component" value="Unassembled WGS sequence"/>
</dbReference>
<dbReference type="RefSeq" id="WP_108172151.1">
    <property type="nucleotide sequence ID" value="NZ_QBKQ01000002.1"/>
</dbReference>
<dbReference type="Gene3D" id="2.170.120.40">
    <property type="entry name" value="YbbR-like domain"/>
    <property type="match status" value="1"/>
</dbReference>
<dbReference type="PANTHER" id="PTHR37804:SF1">
    <property type="entry name" value="CDAA REGULATORY PROTEIN CDAR"/>
    <property type="match status" value="1"/>
</dbReference>
<dbReference type="InterPro" id="IPR053154">
    <property type="entry name" value="c-di-AMP_regulator"/>
</dbReference>
<reference evidence="1 2" key="1">
    <citation type="submission" date="2018-04" db="EMBL/GenBank/DDBJ databases">
        <title>Genomic Encyclopedia of Archaeal and Bacterial Type Strains, Phase II (KMG-II): from individual species to whole genera.</title>
        <authorList>
            <person name="Goeker M."/>
        </authorList>
    </citation>
    <scope>NUCLEOTIDE SEQUENCE [LARGE SCALE GENOMIC DNA]</scope>
    <source>
        <strain evidence="1 2">DSM 23082</strain>
    </source>
</reference>
<dbReference type="InterPro" id="IPR012505">
    <property type="entry name" value="YbbR"/>
</dbReference>
<dbReference type="Pfam" id="PF07949">
    <property type="entry name" value="YbbR"/>
    <property type="match status" value="1"/>
</dbReference>
<keyword evidence="2" id="KW-1185">Reference proteome</keyword>
<dbReference type="AlphaFoldDB" id="A0A2T6AIX4"/>
<comment type="caution">
    <text evidence="1">The sequence shown here is derived from an EMBL/GenBank/DDBJ whole genome shotgun (WGS) entry which is preliminary data.</text>
</comment>
<evidence type="ECO:0000313" key="1">
    <source>
        <dbReference type="EMBL" id="PTX43747.1"/>
    </source>
</evidence>
<dbReference type="EMBL" id="QBKQ01000002">
    <property type="protein sequence ID" value="PTX43747.1"/>
    <property type="molecule type" value="Genomic_DNA"/>
</dbReference>
<evidence type="ECO:0000313" key="2">
    <source>
        <dbReference type="Proteomes" id="UP000244174"/>
    </source>
</evidence>
<dbReference type="OrthoDB" id="1150187at2"/>
<proteinExistence type="predicted"/>
<name>A0A2T6AIX4_9FLAO</name>
<protein>
    <submittedName>
        <fullName evidence="1">YbbR-like protein</fullName>
    </submittedName>
</protein>
<gene>
    <name evidence="1" type="ORF">C8P64_2280</name>
</gene>
<sequence length="315" mass="36424">MPVRRRPRFKKESAKTFGFFLIFAAVVWVLVQFSKTYTQLIEIPVNYINAPLDKSISEERPDHVDLQLQDNGFSIYYFKIFNPKLDIDLSQARETNNKLVYTLQNHLSEIEEQLRIDFEKSLIVQEEIVVPFQFKKEKMIKVVPQIEVSYAVGFSAENPVELRPDSVKVSGPEKIIDSIETVKTQAIKLNKVNQNLNGSVKIDTSGLGALSFYENSVKYFQKVEKFTEGSAEIPVEVINVPENLNLAYFPKSVIVYYQVNLKQFESISAADFRVVCNYKDVKKGDDYMIAQIVEKPDFINNVRLNERRIQFVIKR</sequence>
<organism evidence="1 2">
    <name type="scientific">Christiangramia gaetbulicola</name>
    <dbReference type="NCBI Taxonomy" id="703340"/>
    <lineage>
        <taxon>Bacteria</taxon>
        <taxon>Pseudomonadati</taxon>
        <taxon>Bacteroidota</taxon>
        <taxon>Flavobacteriia</taxon>
        <taxon>Flavobacteriales</taxon>
        <taxon>Flavobacteriaceae</taxon>
        <taxon>Christiangramia</taxon>
    </lineage>
</organism>